<accession>A0A1F6CD53</accession>
<dbReference type="Proteomes" id="UP000178606">
    <property type="component" value="Unassembled WGS sequence"/>
</dbReference>
<sequence>MNDAQTQEAILYKRVSVPDAFLSVWADGRRYGGDVRIGDLTGDGNVDFLVYQSLGGIKPSFLGAFDLAGEPIWSVGDRGFTLPDADGGDPLCTVAPDRPGPVAIYDLDRDGAAEVVCILADFDARSTSRWHMGETRLTLLDGRTGRVKRQTAPEAFSRCTARVDGELHQANYVHQRLMIANFRGTPQPQDFLVKLGDTVLAFTDELEVLWSYTKDRWYRYPGHSAYIPAVGDLDGDGRDEVNGGHFGLDHDGSVLWEKDLGVNMDAVLVEEWDGDAGNGKEAVVSGEGLVMDARGNPILHLGREVVPHGQEVRCGDLRPDSPGPELVIRYNGHRPDLMVVSNAGEALCRFQADPSPNNTGLEVVRWGGDADWIYSPAALFDGHGRKRVTFPGLPPPVGGRMGWYHCFAADVCGDEREEVILYNPDSDGVYIYTPAPFDAAAFRGYCHTARQYNARLID</sequence>
<dbReference type="SUPFAM" id="SSF69318">
    <property type="entry name" value="Integrin alpha N-terminal domain"/>
    <property type="match status" value="1"/>
</dbReference>
<name>A0A1F6CD53_HANXR</name>
<evidence type="ECO:0000313" key="2">
    <source>
        <dbReference type="Proteomes" id="UP000178606"/>
    </source>
</evidence>
<reference evidence="1 2" key="1">
    <citation type="journal article" date="2016" name="Nat. Commun.">
        <title>Thousands of microbial genomes shed light on interconnected biogeochemical processes in an aquifer system.</title>
        <authorList>
            <person name="Anantharaman K."/>
            <person name="Brown C.T."/>
            <person name="Hug L.A."/>
            <person name="Sharon I."/>
            <person name="Castelle C.J."/>
            <person name="Probst A.J."/>
            <person name="Thomas B.C."/>
            <person name="Singh A."/>
            <person name="Wilkins M.J."/>
            <person name="Karaoz U."/>
            <person name="Brodie E.L."/>
            <person name="Williams K.H."/>
            <person name="Hubbard S.S."/>
            <person name="Banfield J.F."/>
        </authorList>
    </citation>
    <scope>NUCLEOTIDE SEQUENCE [LARGE SCALE GENOMIC DNA]</scope>
    <source>
        <strain evidence="2">RIFCSPLOWO2_12_FULL_64_10</strain>
    </source>
</reference>
<organism evidence="1 2">
    <name type="scientific">Handelsmanbacteria sp. (strain RIFCSPLOWO2_12_FULL_64_10)</name>
    <dbReference type="NCBI Taxonomy" id="1817868"/>
    <lineage>
        <taxon>Bacteria</taxon>
        <taxon>Candidatus Handelsmaniibacteriota</taxon>
    </lineage>
</organism>
<dbReference type="PANTHER" id="PTHR43118:SF1">
    <property type="entry name" value="RHAMNOGALACTURONAN LYASE (EUROFUNG)"/>
    <property type="match status" value="1"/>
</dbReference>
<dbReference type="InterPro" id="IPR028994">
    <property type="entry name" value="Integrin_alpha_N"/>
</dbReference>
<dbReference type="InterPro" id="IPR034641">
    <property type="entry name" value="RGL11"/>
</dbReference>
<proteinExistence type="predicted"/>
<comment type="caution">
    <text evidence="1">The sequence shown here is derived from an EMBL/GenBank/DDBJ whole genome shotgun (WGS) entry which is preliminary data.</text>
</comment>
<dbReference type="AlphaFoldDB" id="A0A1F6CD53"/>
<gene>
    <name evidence="1" type="ORF">A3F84_22770</name>
</gene>
<protein>
    <recommendedName>
        <fullName evidence="3">FG-GAP repeat protein</fullName>
    </recommendedName>
</protein>
<dbReference type="EMBL" id="MFKF01000274">
    <property type="protein sequence ID" value="OGG47109.1"/>
    <property type="molecule type" value="Genomic_DNA"/>
</dbReference>
<evidence type="ECO:0000313" key="1">
    <source>
        <dbReference type="EMBL" id="OGG47109.1"/>
    </source>
</evidence>
<dbReference type="PANTHER" id="PTHR43118">
    <property type="entry name" value="RHAMNOGALACTURONAN LYASE (EUROFUNG)"/>
    <property type="match status" value="1"/>
</dbReference>
<evidence type="ECO:0008006" key="3">
    <source>
        <dbReference type="Google" id="ProtNLM"/>
    </source>
</evidence>